<dbReference type="PIRSF" id="PIRSF000337">
    <property type="entry name" value="NTA_MOA"/>
    <property type="match status" value="1"/>
</dbReference>
<comment type="similarity">
    <text evidence="1">Belongs to the NtaA/SnaA/DszA monooxygenase family.</text>
</comment>
<dbReference type="Proteomes" id="UP001146351">
    <property type="component" value="Unassembled WGS sequence"/>
</dbReference>
<dbReference type="GO" id="GO:0004497">
    <property type="term" value="F:monooxygenase activity"/>
    <property type="evidence" value="ECO:0007669"/>
    <property type="project" value="InterPro"/>
</dbReference>
<evidence type="ECO:0000256" key="1">
    <source>
        <dbReference type="ARBA" id="ARBA00033748"/>
    </source>
</evidence>
<reference evidence="4" key="2">
    <citation type="journal article" date="2023" name="IMA Fungus">
        <title>Comparative genomic study of the Penicillium genus elucidates a diverse pangenome and 15 lateral gene transfer events.</title>
        <authorList>
            <person name="Petersen C."/>
            <person name="Sorensen T."/>
            <person name="Nielsen M.R."/>
            <person name="Sondergaard T.E."/>
            <person name="Sorensen J.L."/>
            <person name="Fitzpatrick D.A."/>
            <person name="Frisvad J.C."/>
            <person name="Nielsen K.L."/>
        </authorList>
    </citation>
    <scope>NUCLEOTIDE SEQUENCE</scope>
    <source>
        <strain evidence="4">IBT 21917</strain>
    </source>
</reference>
<dbReference type="InterPro" id="IPR051260">
    <property type="entry name" value="Diverse_substr_monoxygenases"/>
</dbReference>
<dbReference type="InterPro" id="IPR016215">
    <property type="entry name" value="NTA_MOA"/>
</dbReference>
<dbReference type="SUPFAM" id="SSF51679">
    <property type="entry name" value="Bacterial luciferase-like"/>
    <property type="match status" value="1"/>
</dbReference>
<dbReference type="NCBIfam" id="TIGR03860">
    <property type="entry name" value="FMN_nitrolo"/>
    <property type="match status" value="1"/>
</dbReference>
<dbReference type="InterPro" id="IPR011251">
    <property type="entry name" value="Luciferase-like_dom"/>
</dbReference>
<dbReference type="InterPro" id="IPR036661">
    <property type="entry name" value="Luciferase-like_sf"/>
</dbReference>
<dbReference type="OrthoDB" id="8922241at2759"/>
<feature type="compositionally biased region" description="Basic and acidic residues" evidence="2">
    <location>
        <begin position="447"/>
        <end position="474"/>
    </location>
</feature>
<evidence type="ECO:0000313" key="4">
    <source>
        <dbReference type="EMBL" id="KAJ5172660.1"/>
    </source>
</evidence>
<feature type="compositionally biased region" description="Acidic residues" evidence="2">
    <location>
        <begin position="475"/>
        <end position="487"/>
    </location>
</feature>
<dbReference type="Pfam" id="PF00296">
    <property type="entry name" value="Bac_luciferase"/>
    <property type="match status" value="1"/>
</dbReference>
<evidence type="ECO:0000256" key="2">
    <source>
        <dbReference type="SAM" id="MobiDB-lite"/>
    </source>
</evidence>
<proteinExistence type="inferred from homology"/>
<evidence type="ECO:0000259" key="3">
    <source>
        <dbReference type="Pfam" id="PF00296"/>
    </source>
</evidence>
<dbReference type="PANTHER" id="PTHR30011">
    <property type="entry name" value="ALKANESULFONATE MONOOXYGENASE-RELATED"/>
    <property type="match status" value="1"/>
</dbReference>
<keyword evidence="5" id="KW-1185">Reference proteome</keyword>
<protein>
    <recommendedName>
        <fullName evidence="3">Luciferase-like domain-containing protein</fullName>
    </recommendedName>
</protein>
<accession>A0A9W9LRQ8</accession>
<gene>
    <name evidence="4" type="ORF">N7492_005253</name>
</gene>
<organism evidence="4 5">
    <name type="scientific">Penicillium capsulatum</name>
    <dbReference type="NCBI Taxonomy" id="69766"/>
    <lineage>
        <taxon>Eukaryota</taxon>
        <taxon>Fungi</taxon>
        <taxon>Dikarya</taxon>
        <taxon>Ascomycota</taxon>
        <taxon>Pezizomycotina</taxon>
        <taxon>Eurotiomycetes</taxon>
        <taxon>Eurotiomycetidae</taxon>
        <taxon>Eurotiales</taxon>
        <taxon>Aspergillaceae</taxon>
        <taxon>Penicillium</taxon>
    </lineage>
</organism>
<evidence type="ECO:0000313" key="5">
    <source>
        <dbReference type="Proteomes" id="UP001146351"/>
    </source>
</evidence>
<reference evidence="4" key="1">
    <citation type="submission" date="2022-11" db="EMBL/GenBank/DDBJ databases">
        <authorList>
            <person name="Petersen C."/>
        </authorList>
    </citation>
    <scope>NUCLEOTIDE SEQUENCE</scope>
    <source>
        <strain evidence="4">IBT 21917</strain>
    </source>
</reference>
<name>A0A9W9LRQ8_9EURO</name>
<feature type="domain" description="Luciferase-like" evidence="3">
    <location>
        <begin position="34"/>
        <end position="399"/>
    </location>
</feature>
<dbReference type="EMBL" id="JAPQKO010000003">
    <property type="protein sequence ID" value="KAJ5172660.1"/>
    <property type="molecule type" value="Genomic_DNA"/>
</dbReference>
<dbReference type="GO" id="GO:0016705">
    <property type="term" value="F:oxidoreductase activity, acting on paired donors, with incorporation or reduction of molecular oxygen"/>
    <property type="evidence" value="ECO:0007669"/>
    <property type="project" value="InterPro"/>
</dbReference>
<dbReference type="Gene3D" id="3.20.20.30">
    <property type="entry name" value="Luciferase-like domain"/>
    <property type="match status" value="1"/>
</dbReference>
<feature type="region of interest" description="Disordered" evidence="2">
    <location>
        <begin position="437"/>
        <end position="487"/>
    </location>
</feature>
<comment type="caution">
    <text evidence="4">The sequence shown here is derived from an EMBL/GenBank/DDBJ whole genome shotgun (WGS) entry which is preliminary data.</text>
</comment>
<dbReference type="PANTHER" id="PTHR30011:SF30">
    <property type="entry name" value="XENOBIOTIC COMPOUND MONOOXYGENASE, DSZA FAMILY (AFU_ORTHOLOGUE AFUA_6G01920)"/>
    <property type="match status" value="1"/>
</dbReference>
<sequence>MANTSEGNSTGKKQILLNAFDMSTVGHLSPGQWKNPKDKSATKRSLDYWVNLAKLLERGGINALFLADTTGGHDTYEGKVDECIRRAAQWPMTDPTIPISAMAAVTKNLSFAVTASTSFEQPFLLAKRFSTLDHLTNGRFGWNIVTSYKKAAFKAIGLDSPIEHDERYRQADEYLRVLYKLWESSWAPDALSPNPDIDSYVNPDKIRQINHNGKYFSLAARHIVDPSPQRTPLLFQAGTSPAGAAFASTHAEAIFVSSHSPEVLRPKVEKIRKQAAEFGRDPQSIKFFGTFTPIVGRTDEEAWEKYEELKKYASVIGGLVLFSGWTGIDISKFPLDQEITAADSSEAGRVTSLLDSLLKTSKDIPRWTPRIIAEKAAIGGLGPVAIGSPTTVADEMERWIREADLDGFNIAYVTTPGTFEDLIDLVIPELRRRGLYPELPAPSEEPLTARERVYGKGQKELRDDHPGSRYKYDLYQEEEPYQETETS</sequence>
<dbReference type="AlphaFoldDB" id="A0A9W9LRQ8"/>